<organism evidence="2 3">
    <name type="scientific">Paenibacillus antarcticus</name>
    <dbReference type="NCBI Taxonomy" id="253703"/>
    <lineage>
        <taxon>Bacteria</taxon>
        <taxon>Bacillati</taxon>
        <taxon>Bacillota</taxon>
        <taxon>Bacilli</taxon>
        <taxon>Bacillales</taxon>
        <taxon>Paenibacillaceae</taxon>
        <taxon>Paenibacillus</taxon>
    </lineage>
</organism>
<name>A0A162LXD3_9BACL</name>
<dbReference type="AlphaFoldDB" id="A0A162LXD3"/>
<keyword evidence="3" id="KW-1185">Reference proteome</keyword>
<protein>
    <recommendedName>
        <fullName evidence="1">DinB-like domain-containing protein</fullName>
    </recommendedName>
</protein>
<proteinExistence type="predicted"/>
<gene>
    <name evidence="2" type="ORF">PBAT_22165</name>
</gene>
<evidence type="ECO:0000313" key="2">
    <source>
        <dbReference type="EMBL" id="OAB41257.1"/>
    </source>
</evidence>
<feature type="domain" description="DinB-like" evidence="1">
    <location>
        <begin position="13"/>
        <end position="144"/>
    </location>
</feature>
<dbReference type="Gene3D" id="1.20.120.450">
    <property type="entry name" value="dinb family like domain"/>
    <property type="match status" value="1"/>
</dbReference>
<dbReference type="Proteomes" id="UP000077355">
    <property type="component" value="Unassembled WGS sequence"/>
</dbReference>
<dbReference type="Pfam" id="PF12867">
    <property type="entry name" value="DinB_2"/>
    <property type="match status" value="1"/>
</dbReference>
<comment type="caution">
    <text evidence="2">The sequence shown here is derived from an EMBL/GenBank/DDBJ whole genome shotgun (WGS) entry which is preliminary data.</text>
</comment>
<dbReference type="InterPro" id="IPR024775">
    <property type="entry name" value="DinB-like"/>
</dbReference>
<reference evidence="2 3" key="1">
    <citation type="submission" date="2016-03" db="EMBL/GenBank/DDBJ databases">
        <title>Draft genome sequence of Paenibacillus antarcticus CECT 5836.</title>
        <authorList>
            <person name="Shin S.-K."/>
            <person name="Yi H."/>
        </authorList>
    </citation>
    <scope>NUCLEOTIDE SEQUENCE [LARGE SCALE GENOMIC DNA]</scope>
    <source>
        <strain evidence="2 3">CECT 5836</strain>
    </source>
</reference>
<dbReference type="SUPFAM" id="SSF109854">
    <property type="entry name" value="DinB/YfiT-like putative metalloenzymes"/>
    <property type="match status" value="1"/>
</dbReference>
<dbReference type="EMBL" id="LVJI01000048">
    <property type="protein sequence ID" value="OAB41257.1"/>
    <property type="molecule type" value="Genomic_DNA"/>
</dbReference>
<evidence type="ECO:0000259" key="1">
    <source>
        <dbReference type="Pfam" id="PF12867"/>
    </source>
</evidence>
<accession>A0A162LXD3</accession>
<evidence type="ECO:0000313" key="3">
    <source>
        <dbReference type="Proteomes" id="UP000077355"/>
    </source>
</evidence>
<sequence length="155" mass="17824">MQQYIVSFIADAEVFAQFVRSIPVEELNYKPTFTSWSIKEIIVHVVDTEMILQHRIKAILAEDNPVIQAFDQNLWTSELQYSLRDIEDQVALFVLLRKVFAPTLQSIRDVDGERAGTHSTDGTILLKDIIKKMSTHLQGHIGQIERNRATFALRK</sequence>
<dbReference type="InterPro" id="IPR034660">
    <property type="entry name" value="DinB/YfiT-like"/>
</dbReference>
<dbReference type="RefSeq" id="WP_068652847.1">
    <property type="nucleotide sequence ID" value="NZ_CP043611.1"/>
</dbReference>